<evidence type="ECO:0000313" key="4">
    <source>
        <dbReference type="EMBL" id="GAC94828.1"/>
    </source>
</evidence>
<dbReference type="SUPFAM" id="SSF53474">
    <property type="entry name" value="alpha/beta-Hydrolases"/>
    <property type="match status" value="1"/>
</dbReference>
<sequence length="258" mass="27957">MYTYVPSSFKKGNPVVVALHHCAGTAPGYFHEYPDWPKMADSKGFMLIYASSPGGTGGCWDVSSKASLKHQGGGDSETIVEMVKYAVQKYGCSEKAFVVGHSSGAMLTQVLGTTYPDVFVAGSAYSGVPSGCFSTEKAQGADWNATCTGGTLNESPEYWVQQGKNTFPGYSGDYPRMMLVHGRQDQVINFNDHREAVKQWCGLHDLNPDQPSKKNTLPGESNYEVSVYGPNQVLAISAQGVTHQNPLKIDLTMQFFGI</sequence>
<evidence type="ECO:0000256" key="2">
    <source>
        <dbReference type="ARBA" id="ARBA00022801"/>
    </source>
</evidence>
<proteinExistence type="predicted"/>
<dbReference type="GO" id="GO:0006508">
    <property type="term" value="P:proteolysis"/>
    <property type="evidence" value="ECO:0007669"/>
    <property type="project" value="InterPro"/>
</dbReference>
<evidence type="ECO:0000256" key="1">
    <source>
        <dbReference type="ARBA" id="ARBA00022729"/>
    </source>
</evidence>
<dbReference type="InterPro" id="IPR050955">
    <property type="entry name" value="Plant_Biomass_Hydrol_Est"/>
</dbReference>
<evidence type="ECO:0000313" key="5">
    <source>
        <dbReference type="Proteomes" id="UP000014071"/>
    </source>
</evidence>
<feature type="domain" description="Peptidase S9 prolyl oligopeptidase catalytic" evidence="3">
    <location>
        <begin position="40"/>
        <end position="192"/>
    </location>
</feature>
<dbReference type="RefSeq" id="XP_012188415.1">
    <property type="nucleotide sequence ID" value="XM_012333025.1"/>
</dbReference>
<name>R9P0U3_PSEHS</name>
<dbReference type="eggNOG" id="ENOG502QTDU">
    <property type="taxonomic scope" value="Eukaryota"/>
</dbReference>
<dbReference type="Pfam" id="PF00326">
    <property type="entry name" value="Peptidase_S9"/>
    <property type="match status" value="1"/>
</dbReference>
<dbReference type="EMBL" id="DF238786">
    <property type="protein sequence ID" value="GAC94828.1"/>
    <property type="molecule type" value="Genomic_DNA"/>
</dbReference>
<dbReference type="HOGENOM" id="CLU_027551_1_1_1"/>
<dbReference type="OrthoDB" id="2425929at2759"/>
<dbReference type="GeneID" id="24107694"/>
<dbReference type="Gene3D" id="3.40.50.1820">
    <property type="entry name" value="alpha/beta hydrolase"/>
    <property type="match status" value="1"/>
</dbReference>
<organism evidence="4 5">
    <name type="scientific">Pseudozyma hubeiensis (strain SY62)</name>
    <name type="common">Yeast</name>
    <dbReference type="NCBI Taxonomy" id="1305764"/>
    <lineage>
        <taxon>Eukaryota</taxon>
        <taxon>Fungi</taxon>
        <taxon>Dikarya</taxon>
        <taxon>Basidiomycota</taxon>
        <taxon>Ustilaginomycotina</taxon>
        <taxon>Ustilaginomycetes</taxon>
        <taxon>Ustilaginales</taxon>
        <taxon>Ustilaginaceae</taxon>
        <taxon>Pseudozyma</taxon>
    </lineage>
</organism>
<gene>
    <name evidence="4" type="ORF">PHSY_002401</name>
</gene>
<dbReference type="AlphaFoldDB" id="R9P0U3"/>
<reference evidence="5" key="1">
    <citation type="journal article" date="2013" name="Genome Announc.">
        <title>Draft genome sequence of the basidiomycetous yeast-like fungus Pseudozyma hubeiensis SY62, which produces an abundant amount of the biosurfactant mannosylerythritol lipids.</title>
        <authorList>
            <person name="Konishi M."/>
            <person name="Hatada Y."/>
            <person name="Horiuchi J."/>
        </authorList>
    </citation>
    <scope>NUCLEOTIDE SEQUENCE [LARGE SCALE GENOMIC DNA]</scope>
    <source>
        <strain evidence="5">SY62</strain>
    </source>
</reference>
<dbReference type="InterPro" id="IPR029058">
    <property type="entry name" value="AB_hydrolase_fold"/>
</dbReference>
<keyword evidence="2" id="KW-0378">Hydrolase</keyword>
<dbReference type="Proteomes" id="UP000014071">
    <property type="component" value="Unassembled WGS sequence"/>
</dbReference>
<accession>R9P0U3</accession>
<evidence type="ECO:0000259" key="3">
    <source>
        <dbReference type="Pfam" id="PF00326"/>
    </source>
</evidence>
<dbReference type="InterPro" id="IPR001375">
    <property type="entry name" value="Peptidase_S9_cat"/>
</dbReference>
<keyword evidence="1" id="KW-0732">Signal</keyword>
<dbReference type="GO" id="GO:0008236">
    <property type="term" value="F:serine-type peptidase activity"/>
    <property type="evidence" value="ECO:0007669"/>
    <property type="project" value="InterPro"/>
</dbReference>
<dbReference type="PANTHER" id="PTHR43037:SF5">
    <property type="entry name" value="FERULOYL ESTERASE"/>
    <property type="match status" value="1"/>
</dbReference>
<protein>
    <submittedName>
        <fullName evidence="4">Carbohydrate esterase</fullName>
    </submittedName>
</protein>
<keyword evidence="5" id="KW-1185">Reference proteome</keyword>
<dbReference type="PANTHER" id="PTHR43037">
    <property type="entry name" value="UNNAMED PRODUCT-RELATED"/>
    <property type="match status" value="1"/>
</dbReference>
<dbReference type="STRING" id="1305764.R9P0U3"/>